<proteinExistence type="predicted"/>
<evidence type="ECO:0000256" key="2">
    <source>
        <dbReference type="SAM" id="Phobius"/>
    </source>
</evidence>
<dbReference type="Proteomes" id="UP000001554">
    <property type="component" value="Chromosome 6"/>
</dbReference>
<gene>
    <name evidence="5" type="primary">LOC118417186</name>
</gene>
<evidence type="ECO:0000256" key="1">
    <source>
        <dbReference type="ARBA" id="ARBA00022679"/>
    </source>
</evidence>
<name>A0A9J7LAH0_BRAFL</name>
<evidence type="ECO:0000313" key="5">
    <source>
        <dbReference type="RefSeq" id="XP_035678525.1"/>
    </source>
</evidence>
<dbReference type="SUPFAM" id="SSF55729">
    <property type="entry name" value="Acyl-CoA N-acyltransferases (Nat)"/>
    <property type="match status" value="1"/>
</dbReference>
<sequence length="226" mass="25361">MDKDVQIREMSPEETPQLADLIGSSLLGDHSKSKTILKLLGKRTSLIWMVFFSVLVNYSTGSLPLAFVVPPVIVILGILRTLATWTECTAPEVFRTTDVFSSCGGGKSRRTWVPVCDGRVAGSVTLLRHSDSVGELCRMRVGREHQRRGVGRRLVEHLEDYCRDDGVKQIVLTTSEYHERAIRLYRRCGYIRDNTGDYSKALFPGVGDPVINVSVQVYAFRKEPML</sequence>
<dbReference type="PANTHER" id="PTHR13947">
    <property type="entry name" value="GNAT FAMILY N-ACETYLTRANSFERASE"/>
    <property type="match status" value="1"/>
</dbReference>
<feature type="transmembrane region" description="Helical" evidence="2">
    <location>
        <begin position="46"/>
        <end position="79"/>
    </location>
</feature>
<dbReference type="PANTHER" id="PTHR13947:SF37">
    <property type="entry name" value="LD18367P"/>
    <property type="match status" value="1"/>
</dbReference>
<dbReference type="Gene3D" id="3.40.630.30">
    <property type="match status" value="1"/>
</dbReference>
<keyword evidence="4" id="KW-1185">Reference proteome</keyword>
<reference evidence="5" key="2">
    <citation type="submission" date="2025-08" db="UniProtKB">
        <authorList>
            <consortium name="RefSeq"/>
        </authorList>
    </citation>
    <scope>IDENTIFICATION</scope>
    <source>
        <strain evidence="5">S238N-H82</strain>
        <tissue evidence="5">Testes</tissue>
    </source>
</reference>
<keyword evidence="2" id="KW-1133">Transmembrane helix</keyword>
<dbReference type="GeneID" id="118417186"/>
<dbReference type="InterPro" id="IPR016181">
    <property type="entry name" value="Acyl_CoA_acyltransferase"/>
</dbReference>
<dbReference type="Pfam" id="PF00583">
    <property type="entry name" value="Acetyltransf_1"/>
    <property type="match status" value="1"/>
</dbReference>
<dbReference type="InterPro" id="IPR000182">
    <property type="entry name" value="GNAT_dom"/>
</dbReference>
<dbReference type="InterPro" id="IPR050769">
    <property type="entry name" value="NAT_camello-type"/>
</dbReference>
<evidence type="ECO:0000313" key="4">
    <source>
        <dbReference type="Proteomes" id="UP000001554"/>
    </source>
</evidence>
<evidence type="ECO:0000259" key="3">
    <source>
        <dbReference type="PROSITE" id="PS51186"/>
    </source>
</evidence>
<feature type="domain" description="N-acetyltransferase" evidence="3">
    <location>
        <begin position="67"/>
        <end position="209"/>
    </location>
</feature>
<dbReference type="GO" id="GO:0008080">
    <property type="term" value="F:N-acetyltransferase activity"/>
    <property type="evidence" value="ECO:0000318"/>
    <property type="project" value="GO_Central"/>
</dbReference>
<keyword evidence="2" id="KW-0472">Membrane</keyword>
<protein>
    <submittedName>
        <fullName evidence="5">Uncharacterized protein LOC118417186</fullName>
    </submittedName>
</protein>
<dbReference type="OrthoDB" id="41532at2759"/>
<organism evidence="4 5">
    <name type="scientific">Branchiostoma floridae</name>
    <name type="common">Florida lancelet</name>
    <name type="synonym">Amphioxus</name>
    <dbReference type="NCBI Taxonomy" id="7739"/>
    <lineage>
        <taxon>Eukaryota</taxon>
        <taxon>Metazoa</taxon>
        <taxon>Chordata</taxon>
        <taxon>Cephalochordata</taxon>
        <taxon>Leptocardii</taxon>
        <taxon>Amphioxiformes</taxon>
        <taxon>Branchiostomatidae</taxon>
        <taxon>Branchiostoma</taxon>
    </lineage>
</organism>
<reference evidence="4" key="1">
    <citation type="journal article" date="2020" name="Nat. Ecol. Evol.">
        <title>Deeply conserved synteny resolves early events in vertebrate evolution.</title>
        <authorList>
            <person name="Simakov O."/>
            <person name="Marletaz F."/>
            <person name="Yue J.X."/>
            <person name="O'Connell B."/>
            <person name="Jenkins J."/>
            <person name="Brandt A."/>
            <person name="Calef R."/>
            <person name="Tung C.H."/>
            <person name="Huang T.K."/>
            <person name="Schmutz J."/>
            <person name="Satoh N."/>
            <person name="Yu J.K."/>
            <person name="Putnam N.H."/>
            <person name="Green R.E."/>
            <person name="Rokhsar D.S."/>
        </authorList>
    </citation>
    <scope>NUCLEOTIDE SEQUENCE [LARGE SCALE GENOMIC DNA]</scope>
    <source>
        <strain evidence="4">S238N-H82</strain>
    </source>
</reference>
<dbReference type="CDD" id="cd04301">
    <property type="entry name" value="NAT_SF"/>
    <property type="match status" value="1"/>
</dbReference>
<keyword evidence="2" id="KW-0812">Transmembrane</keyword>
<keyword evidence="1" id="KW-0808">Transferase</keyword>
<dbReference type="PROSITE" id="PS51186">
    <property type="entry name" value="GNAT"/>
    <property type="match status" value="1"/>
</dbReference>
<dbReference type="AlphaFoldDB" id="A0A9J7LAH0"/>
<dbReference type="RefSeq" id="XP_035678525.1">
    <property type="nucleotide sequence ID" value="XM_035822632.1"/>
</dbReference>
<dbReference type="KEGG" id="bfo:118417186"/>
<accession>A0A9J7LAH0</accession>